<organism evidence="1 2">
    <name type="scientific">Polarella glacialis</name>
    <name type="common">Dinoflagellate</name>
    <dbReference type="NCBI Taxonomy" id="89957"/>
    <lineage>
        <taxon>Eukaryota</taxon>
        <taxon>Sar</taxon>
        <taxon>Alveolata</taxon>
        <taxon>Dinophyceae</taxon>
        <taxon>Suessiales</taxon>
        <taxon>Suessiaceae</taxon>
        <taxon>Polarella</taxon>
    </lineage>
</organism>
<dbReference type="EMBL" id="CAJNNV010031482">
    <property type="protein sequence ID" value="CAE8636376.1"/>
    <property type="molecule type" value="Genomic_DNA"/>
</dbReference>
<keyword evidence="2" id="KW-1185">Reference proteome</keyword>
<sequence>MLSKRVSEQSFCVYARRVWCAYELSMALIDDTREKTPLLLDIVAHTEAGIHVLTDGLTETEIEVRDSSSPELAETLKEIGSSSPELAETLKSLREMCFPIHVMKAGMDLLLQEAQATEPADRRHILNKVAGKLLHELDEDPPLEHVNYEKVNVQLRSRFALACFVPAIMKGSARQQQQEQQQLQQQQQ</sequence>
<name>A0A813HEK7_POLGL</name>
<reference evidence="1" key="1">
    <citation type="submission" date="2021-02" db="EMBL/GenBank/DDBJ databases">
        <authorList>
            <person name="Dougan E. K."/>
            <person name="Rhodes N."/>
            <person name="Thang M."/>
            <person name="Chan C."/>
        </authorList>
    </citation>
    <scope>NUCLEOTIDE SEQUENCE</scope>
</reference>
<evidence type="ECO:0000313" key="1">
    <source>
        <dbReference type="EMBL" id="CAE8636376.1"/>
    </source>
</evidence>
<accession>A0A813HEK7</accession>
<comment type="caution">
    <text evidence="1">The sequence shown here is derived from an EMBL/GenBank/DDBJ whole genome shotgun (WGS) entry which is preliminary data.</text>
</comment>
<dbReference type="Proteomes" id="UP000654075">
    <property type="component" value="Unassembled WGS sequence"/>
</dbReference>
<evidence type="ECO:0000313" key="2">
    <source>
        <dbReference type="Proteomes" id="UP000654075"/>
    </source>
</evidence>
<gene>
    <name evidence="1" type="ORF">PGLA1383_LOCUS51853</name>
</gene>
<proteinExistence type="predicted"/>
<dbReference type="AlphaFoldDB" id="A0A813HEK7"/>
<protein>
    <submittedName>
        <fullName evidence="1">Uncharacterized protein</fullName>
    </submittedName>
</protein>